<gene>
    <name evidence="1" type="ORF">AXF42_Ash016566</name>
</gene>
<sequence length="113" mass="12738">MSVGHWQEKFIDEVANRNALENLASLGSYIYDQNNQNKRGYDGLYSVAFVLSASLMRVAGGITSDGLGNFRFFMITVGYIHHHIIWKLPPITLYGHSKHDDCYAAPSSHLFKC</sequence>
<reference evidence="1 2" key="1">
    <citation type="journal article" date="2017" name="Nature">
        <title>The Apostasia genome and the evolution of orchids.</title>
        <authorList>
            <person name="Zhang G.Q."/>
            <person name="Liu K.W."/>
            <person name="Li Z."/>
            <person name="Lohaus R."/>
            <person name="Hsiao Y.Y."/>
            <person name="Niu S.C."/>
            <person name="Wang J.Y."/>
            <person name="Lin Y.C."/>
            <person name="Xu Q."/>
            <person name="Chen L.J."/>
            <person name="Yoshida K."/>
            <person name="Fujiwara S."/>
            <person name="Wang Z.W."/>
            <person name="Zhang Y.Q."/>
            <person name="Mitsuda N."/>
            <person name="Wang M."/>
            <person name="Liu G.H."/>
            <person name="Pecoraro L."/>
            <person name="Huang H.X."/>
            <person name="Xiao X.J."/>
            <person name="Lin M."/>
            <person name="Wu X.Y."/>
            <person name="Wu W.L."/>
            <person name="Chen Y.Y."/>
            <person name="Chang S.B."/>
            <person name="Sakamoto S."/>
            <person name="Ohme-Takagi M."/>
            <person name="Yagi M."/>
            <person name="Zeng S.J."/>
            <person name="Shen C.Y."/>
            <person name="Yeh C.M."/>
            <person name="Luo Y.B."/>
            <person name="Tsai W.C."/>
            <person name="Van de Peer Y."/>
            <person name="Liu Z.J."/>
        </authorList>
    </citation>
    <scope>NUCLEOTIDE SEQUENCE [LARGE SCALE GENOMIC DNA]</scope>
    <source>
        <strain evidence="2">cv. Shenzhen</strain>
        <tissue evidence="1">Stem</tissue>
    </source>
</reference>
<proteinExistence type="predicted"/>
<keyword evidence="2" id="KW-1185">Reference proteome</keyword>
<dbReference type="Proteomes" id="UP000236161">
    <property type="component" value="Unassembled WGS sequence"/>
</dbReference>
<evidence type="ECO:0000313" key="2">
    <source>
        <dbReference type="Proteomes" id="UP000236161"/>
    </source>
</evidence>
<protein>
    <submittedName>
        <fullName evidence="1">Uncharacterized protein</fullName>
    </submittedName>
</protein>
<dbReference type="EMBL" id="KZ451948">
    <property type="protein sequence ID" value="PKA59542.1"/>
    <property type="molecule type" value="Genomic_DNA"/>
</dbReference>
<dbReference type="AlphaFoldDB" id="A0A2I0AVG7"/>
<organism evidence="1 2">
    <name type="scientific">Apostasia shenzhenica</name>
    <dbReference type="NCBI Taxonomy" id="1088818"/>
    <lineage>
        <taxon>Eukaryota</taxon>
        <taxon>Viridiplantae</taxon>
        <taxon>Streptophyta</taxon>
        <taxon>Embryophyta</taxon>
        <taxon>Tracheophyta</taxon>
        <taxon>Spermatophyta</taxon>
        <taxon>Magnoliopsida</taxon>
        <taxon>Liliopsida</taxon>
        <taxon>Asparagales</taxon>
        <taxon>Orchidaceae</taxon>
        <taxon>Apostasioideae</taxon>
        <taxon>Apostasia</taxon>
    </lineage>
</organism>
<accession>A0A2I0AVG7</accession>
<name>A0A2I0AVG7_9ASPA</name>
<evidence type="ECO:0000313" key="1">
    <source>
        <dbReference type="EMBL" id="PKA59542.1"/>
    </source>
</evidence>